<keyword evidence="5" id="KW-0479">Metal-binding</keyword>
<dbReference type="Proteomes" id="UP001176059">
    <property type="component" value="Unassembled WGS sequence"/>
</dbReference>
<dbReference type="EMBL" id="JANVFO010000013">
    <property type="protein sequence ID" value="KAJ3734402.1"/>
    <property type="molecule type" value="Genomic_DNA"/>
</dbReference>
<accession>A0AA38N310</accession>
<feature type="domain" description="RNase H type-1" evidence="8">
    <location>
        <begin position="290"/>
        <end position="359"/>
    </location>
</feature>
<sequence length="359" mass="41033">MPKEVESRLEKRIRKFLWDDKTLARINKETIYAPIEEGGRQLLDLLARNEAILVTWLQGYLNLNEKRATWTFVADAILTHHVPSKYTNLEEREKINVFLQSWNSNTSKLPKDLRNMISIAKKYGARLEGLTFSREILRQMPIWLHSEAKNAHKLRNSKESRCLRQNHNVKTVGDIEAQVNKTRTPRHGRRRNCRCMACEAARTENHCEAPYRCFAKAKELLQTLPEKWNPLSILPEDHEPEELHPPDVNEGTTFDHRITTRGSLADAFRIFTQGETSNAIPRTTWDPQPANTKVEVYTDGSCQHNGSDEARAGAGVYYSEGDALNKAIRIPEYLPQTNQTGEIISITTAAADVDPNHSL</sequence>
<evidence type="ECO:0000256" key="5">
    <source>
        <dbReference type="ARBA" id="ARBA00022723"/>
    </source>
</evidence>
<comment type="similarity">
    <text evidence="2">Belongs to the RNase H family.</text>
</comment>
<dbReference type="PANTHER" id="PTHR10642">
    <property type="entry name" value="RIBONUCLEASE H1"/>
    <property type="match status" value="1"/>
</dbReference>
<dbReference type="GO" id="GO:0046872">
    <property type="term" value="F:metal ion binding"/>
    <property type="evidence" value="ECO:0007669"/>
    <property type="project" value="UniProtKB-KW"/>
</dbReference>
<evidence type="ECO:0000256" key="6">
    <source>
        <dbReference type="ARBA" id="ARBA00022759"/>
    </source>
</evidence>
<dbReference type="PROSITE" id="PS50879">
    <property type="entry name" value="RNASE_H_1"/>
    <property type="match status" value="1"/>
</dbReference>
<reference evidence="9" key="1">
    <citation type="submission" date="2022-08" db="EMBL/GenBank/DDBJ databases">
        <authorList>
            <consortium name="DOE Joint Genome Institute"/>
            <person name="Min B."/>
            <person name="Sierra-Patev S."/>
            <person name="Naranjo-Ortiz M."/>
            <person name="Looney B."/>
            <person name="Konkel Z."/>
            <person name="Slot J.C."/>
            <person name="Sakamoto Y."/>
            <person name="Steenwyk J.L."/>
            <person name="Rokas A."/>
            <person name="Carro J."/>
            <person name="Camarero S."/>
            <person name="Ferreira P."/>
            <person name="Molpeceres G."/>
            <person name="Ruiz-duenas F.J."/>
            <person name="Serrano A."/>
            <person name="Henrissat B."/>
            <person name="Drula E."/>
            <person name="Hughes K.W."/>
            <person name="Mata J.L."/>
            <person name="Ishikawa N.K."/>
            <person name="Vargas-Isla R."/>
            <person name="Ushijima S."/>
            <person name="Smith C.A."/>
            <person name="Ahrendt S."/>
            <person name="Andreopoulos W."/>
            <person name="He G."/>
            <person name="LaButti K."/>
            <person name="Lipzen A."/>
            <person name="Ng V."/>
            <person name="Riley R."/>
            <person name="Sandor L."/>
            <person name="Barry K."/>
            <person name="Martinez A.T."/>
            <person name="Xiao Y."/>
            <person name="Gibbons J.G."/>
            <person name="Terashima K."/>
            <person name="Hibbett D.S."/>
            <person name="Grigoriev I.V."/>
        </authorList>
    </citation>
    <scope>NUCLEOTIDE SEQUENCE</scope>
    <source>
        <strain evidence="9">ET3784</strain>
    </source>
</reference>
<dbReference type="InterPro" id="IPR002156">
    <property type="entry name" value="RNaseH_domain"/>
</dbReference>
<evidence type="ECO:0000259" key="8">
    <source>
        <dbReference type="PROSITE" id="PS50879"/>
    </source>
</evidence>
<dbReference type="InterPro" id="IPR050092">
    <property type="entry name" value="RNase_H"/>
</dbReference>
<comment type="catalytic activity">
    <reaction evidence="1">
        <text>Endonucleolytic cleavage to 5'-phosphomonoester.</text>
        <dbReference type="EC" id="3.1.26.4"/>
    </reaction>
</comment>
<evidence type="ECO:0000313" key="10">
    <source>
        <dbReference type="Proteomes" id="UP001176059"/>
    </source>
</evidence>
<evidence type="ECO:0000256" key="1">
    <source>
        <dbReference type="ARBA" id="ARBA00000077"/>
    </source>
</evidence>
<proteinExistence type="inferred from homology"/>
<reference evidence="9" key="2">
    <citation type="journal article" date="2023" name="Proc. Natl. Acad. Sci. U.S.A.">
        <title>A global phylogenomic analysis of the shiitake genus Lentinula.</title>
        <authorList>
            <person name="Sierra-Patev S."/>
            <person name="Min B."/>
            <person name="Naranjo-Ortiz M."/>
            <person name="Looney B."/>
            <person name="Konkel Z."/>
            <person name="Slot J.C."/>
            <person name="Sakamoto Y."/>
            <person name="Steenwyk J.L."/>
            <person name="Rokas A."/>
            <person name="Carro J."/>
            <person name="Camarero S."/>
            <person name="Ferreira P."/>
            <person name="Molpeceres G."/>
            <person name="Ruiz-Duenas F.J."/>
            <person name="Serrano A."/>
            <person name="Henrissat B."/>
            <person name="Drula E."/>
            <person name="Hughes K.W."/>
            <person name="Mata J.L."/>
            <person name="Ishikawa N.K."/>
            <person name="Vargas-Isla R."/>
            <person name="Ushijima S."/>
            <person name="Smith C.A."/>
            <person name="Donoghue J."/>
            <person name="Ahrendt S."/>
            <person name="Andreopoulos W."/>
            <person name="He G."/>
            <person name="LaButti K."/>
            <person name="Lipzen A."/>
            <person name="Ng V."/>
            <person name="Riley R."/>
            <person name="Sandor L."/>
            <person name="Barry K."/>
            <person name="Martinez A.T."/>
            <person name="Xiao Y."/>
            <person name="Gibbons J.G."/>
            <person name="Terashima K."/>
            <person name="Grigoriev I.V."/>
            <person name="Hibbett D."/>
        </authorList>
    </citation>
    <scope>NUCLEOTIDE SEQUENCE</scope>
    <source>
        <strain evidence="9">ET3784</strain>
    </source>
</reference>
<dbReference type="EC" id="3.1.26.4" evidence="3"/>
<evidence type="ECO:0000256" key="7">
    <source>
        <dbReference type="ARBA" id="ARBA00022801"/>
    </source>
</evidence>
<keyword evidence="7" id="KW-0378">Hydrolase</keyword>
<organism evidence="9 10">
    <name type="scientific">Lentinula guzmanii</name>
    <dbReference type="NCBI Taxonomy" id="2804957"/>
    <lineage>
        <taxon>Eukaryota</taxon>
        <taxon>Fungi</taxon>
        <taxon>Dikarya</taxon>
        <taxon>Basidiomycota</taxon>
        <taxon>Agaricomycotina</taxon>
        <taxon>Agaricomycetes</taxon>
        <taxon>Agaricomycetidae</taxon>
        <taxon>Agaricales</taxon>
        <taxon>Marasmiineae</taxon>
        <taxon>Omphalotaceae</taxon>
        <taxon>Lentinula</taxon>
    </lineage>
</organism>
<dbReference type="GO" id="GO:0003676">
    <property type="term" value="F:nucleic acid binding"/>
    <property type="evidence" value="ECO:0007669"/>
    <property type="project" value="InterPro"/>
</dbReference>
<keyword evidence="4" id="KW-0540">Nuclease</keyword>
<keyword evidence="6" id="KW-0255">Endonuclease</keyword>
<dbReference type="InterPro" id="IPR012337">
    <property type="entry name" value="RNaseH-like_sf"/>
</dbReference>
<dbReference type="Pfam" id="PF00075">
    <property type="entry name" value="RNase_H"/>
    <property type="match status" value="1"/>
</dbReference>
<feature type="non-terminal residue" evidence="9">
    <location>
        <position position="359"/>
    </location>
</feature>
<dbReference type="AlphaFoldDB" id="A0AA38N310"/>
<evidence type="ECO:0000256" key="2">
    <source>
        <dbReference type="ARBA" id="ARBA00005300"/>
    </source>
</evidence>
<evidence type="ECO:0000256" key="3">
    <source>
        <dbReference type="ARBA" id="ARBA00012180"/>
    </source>
</evidence>
<keyword evidence="10" id="KW-1185">Reference proteome</keyword>
<dbReference type="InterPro" id="IPR036397">
    <property type="entry name" value="RNaseH_sf"/>
</dbReference>
<dbReference type="PANTHER" id="PTHR10642:SF26">
    <property type="entry name" value="RIBONUCLEASE H1"/>
    <property type="match status" value="1"/>
</dbReference>
<evidence type="ECO:0000313" key="9">
    <source>
        <dbReference type="EMBL" id="KAJ3734402.1"/>
    </source>
</evidence>
<dbReference type="GO" id="GO:0043137">
    <property type="term" value="P:DNA replication, removal of RNA primer"/>
    <property type="evidence" value="ECO:0007669"/>
    <property type="project" value="TreeGrafter"/>
</dbReference>
<dbReference type="Gene3D" id="3.30.420.10">
    <property type="entry name" value="Ribonuclease H-like superfamily/Ribonuclease H"/>
    <property type="match status" value="1"/>
</dbReference>
<comment type="caution">
    <text evidence="9">The sequence shown here is derived from an EMBL/GenBank/DDBJ whole genome shotgun (WGS) entry which is preliminary data.</text>
</comment>
<dbReference type="GO" id="GO:0004523">
    <property type="term" value="F:RNA-DNA hybrid ribonuclease activity"/>
    <property type="evidence" value="ECO:0007669"/>
    <property type="project" value="UniProtKB-EC"/>
</dbReference>
<protein>
    <recommendedName>
        <fullName evidence="3">ribonuclease H</fullName>
        <ecNumber evidence="3">3.1.26.4</ecNumber>
    </recommendedName>
</protein>
<evidence type="ECO:0000256" key="4">
    <source>
        <dbReference type="ARBA" id="ARBA00022722"/>
    </source>
</evidence>
<dbReference type="SUPFAM" id="SSF53098">
    <property type="entry name" value="Ribonuclease H-like"/>
    <property type="match status" value="1"/>
</dbReference>
<name>A0AA38N310_9AGAR</name>
<gene>
    <name evidence="9" type="ORF">DFJ43DRAFT_993078</name>
</gene>